<evidence type="ECO:0000256" key="1">
    <source>
        <dbReference type="ARBA" id="ARBA00022741"/>
    </source>
</evidence>
<keyword evidence="4" id="KW-1185">Reference proteome</keyword>
<evidence type="ECO:0000313" key="3">
    <source>
        <dbReference type="EMBL" id="THT99029.1"/>
    </source>
</evidence>
<dbReference type="Gene3D" id="3.40.50.300">
    <property type="entry name" value="P-loop containing nucleotide triphosphate hydrolases"/>
    <property type="match status" value="1"/>
</dbReference>
<dbReference type="PANTHER" id="PTHR47545:SF1">
    <property type="entry name" value="MULTIFUNCTIONAL CCA PROTEIN"/>
    <property type="match status" value="1"/>
</dbReference>
<dbReference type="GO" id="GO:0000166">
    <property type="term" value="F:nucleotide binding"/>
    <property type="evidence" value="ECO:0007669"/>
    <property type="project" value="UniProtKB-KW"/>
</dbReference>
<dbReference type="CDD" id="cd00077">
    <property type="entry name" value="HDc"/>
    <property type="match status" value="1"/>
</dbReference>
<protein>
    <submittedName>
        <fullName evidence="3">HD domain-containing protein</fullName>
    </submittedName>
</protein>
<dbReference type="InterPro" id="IPR006674">
    <property type="entry name" value="HD_domain"/>
</dbReference>
<evidence type="ECO:0000259" key="2">
    <source>
        <dbReference type="Pfam" id="PF01966"/>
    </source>
</evidence>
<dbReference type="SUPFAM" id="SSF109604">
    <property type="entry name" value="HD-domain/PDEase-like"/>
    <property type="match status" value="1"/>
</dbReference>
<organism evidence="3 4">
    <name type="scientific">Lampropedia puyangensis</name>
    <dbReference type="NCBI Taxonomy" id="1330072"/>
    <lineage>
        <taxon>Bacteria</taxon>
        <taxon>Pseudomonadati</taxon>
        <taxon>Pseudomonadota</taxon>
        <taxon>Betaproteobacteria</taxon>
        <taxon>Burkholderiales</taxon>
        <taxon>Comamonadaceae</taxon>
        <taxon>Lampropedia</taxon>
    </lineage>
</organism>
<sequence length="393" mass="43925">MWNWKTLVQYVPEPGGTFDAKAWLDAFPQLERAKTTPQDPIHHAEGDVWTHTVMVALALLAHPAFAALNETERQTIFTAAVLHDIAKCDTTQVDVQTGRISQPGHSRRGAVDARLALWAMDTPMPQREAICRMIGVHQEPFFAINGSRSGKSPEFLVRRLSWLADLHVLALLAEADIRGRLCSDPQRVLDDIELFRELAKDEHCYRTPRSFVDAHTALAYFRGAELHPDYPLHSEPGAQVTIMCGLPASGKNTWVQAHRPDQAVVSFDDARTELGLRHGKNEGAVAHRAHDKAKALLRRKQDFVWNATHLSEQMRRKSLDLCLAYGATVEIVHLEAPRDALFKRNNQRATSLSNAALLGMVSKWEAPLPVEAHALQWWQAARANADADQLIGI</sequence>
<name>A0A4S8EVX0_9BURK</name>
<proteinExistence type="predicted"/>
<feature type="domain" description="HD" evidence="2">
    <location>
        <begin position="48"/>
        <end position="142"/>
    </location>
</feature>
<keyword evidence="1" id="KW-0547">Nucleotide-binding</keyword>
<dbReference type="InterPro" id="IPR003607">
    <property type="entry name" value="HD/PDEase_dom"/>
</dbReference>
<dbReference type="AlphaFoldDB" id="A0A4S8EVX0"/>
<dbReference type="Gene3D" id="1.10.3090.10">
    <property type="entry name" value="cca-adding enzyme, domain 2"/>
    <property type="match status" value="1"/>
</dbReference>
<dbReference type="RefSeq" id="WP_136574237.1">
    <property type="nucleotide sequence ID" value="NZ_STFG01000016.1"/>
</dbReference>
<dbReference type="EMBL" id="STFG01000016">
    <property type="protein sequence ID" value="THT99029.1"/>
    <property type="molecule type" value="Genomic_DNA"/>
</dbReference>
<reference evidence="3 4" key="1">
    <citation type="journal article" date="2015" name="Antonie Van Leeuwenhoek">
        <title>Lampropedia puyangensis sp. nov., isolated from symptomatic bark of Populus ? euramericana canker and emended description of Lampropedia hyalina (Ehrenberg 1832) Lee et al. 2004.</title>
        <authorList>
            <person name="Li Y."/>
            <person name="Wang T."/>
            <person name="Piao C.G."/>
            <person name="Wang L.F."/>
            <person name="Tian G.Z."/>
            <person name="Zhu T.H."/>
            <person name="Guo M.W."/>
        </authorList>
    </citation>
    <scope>NUCLEOTIDE SEQUENCE [LARGE SCALE GENOMIC DNA]</scope>
    <source>
        <strain evidence="3 4">2-bin</strain>
    </source>
</reference>
<dbReference type="InterPro" id="IPR027417">
    <property type="entry name" value="P-loop_NTPase"/>
</dbReference>
<gene>
    <name evidence="3" type="ORF">E9531_13200</name>
</gene>
<dbReference type="PANTHER" id="PTHR47545">
    <property type="entry name" value="MULTIFUNCTIONAL CCA PROTEIN"/>
    <property type="match status" value="1"/>
</dbReference>
<dbReference type="Pfam" id="PF01966">
    <property type="entry name" value="HD"/>
    <property type="match status" value="1"/>
</dbReference>
<comment type="caution">
    <text evidence="3">The sequence shown here is derived from an EMBL/GenBank/DDBJ whole genome shotgun (WGS) entry which is preliminary data.</text>
</comment>
<evidence type="ECO:0000313" key="4">
    <source>
        <dbReference type="Proteomes" id="UP000308917"/>
    </source>
</evidence>
<dbReference type="Pfam" id="PF13671">
    <property type="entry name" value="AAA_33"/>
    <property type="match status" value="1"/>
</dbReference>
<accession>A0A4S8EVX0</accession>
<dbReference type="OrthoDB" id="9805698at2"/>
<dbReference type="Proteomes" id="UP000308917">
    <property type="component" value="Unassembled WGS sequence"/>
</dbReference>
<dbReference type="SUPFAM" id="SSF52540">
    <property type="entry name" value="P-loop containing nucleoside triphosphate hydrolases"/>
    <property type="match status" value="1"/>
</dbReference>
<dbReference type="InterPro" id="IPR050124">
    <property type="entry name" value="tRNA_CCA-adding_enzyme"/>
</dbReference>